<proteinExistence type="predicted"/>
<dbReference type="InterPro" id="IPR002181">
    <property type="entry name" value="Fibrinogen_a/b/g_C_dom"/>
</dbReference>
<feature type="domain" description="Fibrinogen C-terminal" evidence="1">
    <location>
        <begin position="463"/>
        <end position="503"/>
    </location>
</feature>
<dbReference type="InterPro" id="IPR014716">
    <property type="entry name" value="Fibrinogen_a/b/g_C_1"/>
</dbReference>
<dbReference type="InterPro" id="IPR009030">
    <property type="entry name" value="Growth_fac_rcpt_cys_sf"/>
</dbReference>
<dbReference type="SUPFAM" id="SSF54001">
    <property type="entry name" value="Cysteine proteinases"/>
    <property type="match status" value="1"/>
</dbReference>
<evidence type="ECO:0000259" key="1">
    <source>
        <dbReference type="Pfam" id="PF00147"/>
    </source>
</evidence>
<dbReference type="Gene3D" id="2.10.50.10">
    <property type="entry name" value="Tumor Necrosis Factor Receptor, subunit A, domain 2"/>
    <property type="match status" value="2"/>
</dbReference>
<dbReference type="Pfam" id="PF00147">
    <property type="entry name" value="Fibrinogen_C"/>
    <property type="match status" value="1"/>
</dbReference>
<dbReference type="SUPFAM" id="SSF56496">
    <property type="entry name" value="Fibrinogen C-terminal domain-like"/>
    <property type="match status" value="1"/>
</dbReference>
<reference evidence="2 3" key="1">
    <citation type="submission" date="2023-05" db="EMBL/GenBank/DDBJ databases">
        <title>A 100% complete, gapless, phased diploid assembly of the Scenedesmus obliquus UTEX 3031 genome.</title>
        <authorList>
            <person name="Biondi T.C."/>
            <person name="Hanschen E.R."/>
            <person name="Kwon T."/>
            <person name="Eng W."/>
            <person name="Kruse C.P.S."/>
            <person name="Koehler S.I."/>
            <person name="Kunde Y."/>
            <person name="Gleasner C.D."/>
            <person name="You Mak K.T."/>
            <person name="Polle J."/>
            <person name="Hovde B.T."/>
            <person name="Starkenburg S.R."/>
        </authorList>
    </citation>
    <scope>NUCLEOTIDE SEQUENCE [LARGE SCALE GENOMIC DNA]</scope>
    <source>
        <strain evidence="2 3">DOE0152z</strain>
    </source>
</reference>
<protein>
    <recommendedName>
        <fullName evidence="1">Fibrinogen C-terminal domain-containing protein</fullName>
    </recommendedName>
</protein>
<accession>A0ABY8U6U0</accession>
<dbReference type="InterPro" id="IPR016186">
    <property type="entry name" value="C-type_lectin-like/link_sf"/>
</dbReference>
<dbReference type="EMBL" id="CP126215">
    <property type="protein sequence ID" value="WIA16992.1"/>
    <property type="molecule type" value="Genomic_DNA"/>
</dbReference>
<gene>
    <name evidence="2" type="ORF">OEZ85_013906</name>
</gene>
<dbReference type="InterPro" id="IPR036056">
    <property type="entry name" value="Fibrinogen-like_C"/>
</dbReference>
<evidence type="ECO:0000313" key="3">
    <source>
        <dbReference type="Proteomes" id="UP001244341"/>
    </source>
</evidence>
<dbReference type="Gene3D" id="3.10.100.10">
    <property type="entry name" value="Mannose-Binding Protein A, subunit A"/>
    <property type="match status" value="1"/>
</dbReference>
<name>A0ABY8U6U0_TETOB</name>
<dbReference type="NCBIfam" id="NF040941">
    <property type="entry name" value="GGGWT_bact"/>
    <property type="match status" value="1"/>
</dbReference>
<keyword evidence="3" id="KW-1185">Reference proteome</keyword>
<sequence length="892" mass="94636">MPGGLLKLPPKTGSMPLPSVLELFQDMLKFSQTFTGKGGRRRNGCMVNCDATDAAASAAVAYLAGSPIAYRSDEPWMGSPSRLPQTKPAAPCATVVGSAMSSVLEASLASLQAVPAAGIQLSPTYAYACAPFGSRGCMSGWTNEGAAQAAVDRTAAFFAGADCAGSGMFATADACAAAAGRCGSPGLVDGCSVEALDAFYSIQGAIRRNGGVLSSLIIDGSFKSFFDADPDGVYNTTVGPDTPGVLRVAVTLVGYDNAAFFWWVLLPLGPGFGRNGLVKVSYGAAGVGNVEETYTMNCRLAPEAPTQLQRRPIELDPESPGCYWYMGQKDDWVAGVAEFLQLDILQFVQDNAKRGVFTYLDKVQKQPDLSRSLEGVRLHVCGISPTMFNTLVQLECPPGQAVTGSSCVVCPDDTIKKVVGSGACQPCPSGTVTLGQTAADHDDASDCKPAADYLLCDQYIGVTNVSGVYPVTINGKQYQVYCDMVTDGGGWLLAMNYIRKAGTAPRARMRRLDEDGFPILNNTELGFDESKSSGPGGSWGTMDFAVLGALPKLSEFRFYVRNGAGAIHLKSSEPNSFKYITTGRNDITTSGYTRDEFSAPQSGLQLLRMQTGYSPLPGHSMAQLAELVNARSMKHIMAFEANSLWVDGVWNVPEYSTVAQLWLRGSGGVPKDCPPGSFAVGWGCHICPEGSYKDTFGPARCTPCSKGLITSQGAAMAGRVLSAHDEAADCRIAVPNATLARPGGGFFDLYRDPLLTAPEAEAVCVRAGGHLASDTDDAIHAALRPLSQPPHNLDSFWLGLWSAGGMAKTPETYKWLSKAPTSTDSKVLLLISNVLWVNPNVVAYAAWTWGWIVDQPGAAYWWACFPEALMPYVCERLQAEPLSLAMSISDGA</sequence>
<dbReference type="SMART" id="SM01411">
    <property type="entry name" value="Ephrin_rec_like"/>
    <property type="match status" value="2"/>
</dbReference>
<organism evidence="2 3">
    <name type="scientific">Tetradesmus obliquus</name>
    <name type="common">Green alga</name>
    <name type="synonym">Acutodesmus obliquus</name>
    <dbReference type="NCBI Taxonomy" id="3088"/>
    <lineage>
        <taxon>Eukaryota</taxon>
        <taxon>Viridiplantae</taxon>
        <taxon>Chlorophyta</taxon>
        <taxon>core chlorophytes</taxon>
        <taxon>Chlorophyceae</taxon>
        <taxon>CS clade</taxon>
        <taxon>Sphaeropleales</taxon>
        <taxon>Scenedesmaceae</taxon>
        <taxon>Tetradesmus</taxon>
    </lineage>
</organism>
<dbReference type="InterPro" id="IPR016187">
    <property type="entry name" value="CTDL_fold"/>
</dbReference>
<dbReference type="SUPFAM" id="SSF56436">
    <property type="entry name" value="C-type lectin-like"/>
    <property type="match status" value="1"/>
</dbReference>
<dbReference type="Gene3D" id="3.90.70.10">
    <property type="entry name" value="Cysteine proteinases"/>
    <property type="match status" value="1"/>
</dbReference>
<dbReference type="InterPro" id="IPR038765">
    <property type="entry name" value="Papain-like_cys_pep_sf"/>
</dbReference>
<dbReference type="Gene3D" id="3.90.215.10">
    <property type="entry name" value="Gamma Fibrinogen, chain A, domain 1"/>
    <property type="match status" value="1"/>
</dbReference>
<dbReference type="CDD" id="cd00037">
    <property type="entry name" value="CLECT"/>
    <property type="match status" value="1"/>
</dbReference>
<dbReference type="Proteomes" id="UP001244341">
    <property type="component" value="Chromosome 8b"/>
</dbReference>
<evidence type="ECO:0000313" key="2">
    <source>
        <dbReference type="EMBL" id="WIA16992.1"/>
    </source>
</evidence>
<dbReference type="SUPFAM" id="SSF57184">
    <property type="entry name" value="Growth factor receptor domain"/>
    <property type="match status" value="1"/>
</dbReference>